<comment type="caution">
    <text evidence="3">The sequence shown here is derived from an EMBL/GenBank/DDBJ whole genome shotgun (WGS) entry which is preliminary data.</text>
</comment>
<dbReference type="Gene3D" id="1.20.144.10">
    <property type="entry name" value="Phosphatidic acid phosphatase type 2/haloperoxidase"/>
    <property type="match status" value="1"/>
</dbReference>
<protein>
    <submittedName>
        <fullName evidence="3">Phosphatase PAP2 family protein</fullName>
    </submittedName>
</protein>
<name>A0ABV7AG26_9RHOB</name>
<feature type="transmembrane region" description="Helical" evidence="1">
    <location>
        <begin position="130"/>
        <end position="149"/>
    </location>
</feature>
<organism evidence="3 4">
    <name type="scientific">Acidimangrovimonas pyrenivorans</name>
    <dbReference type="NCBI Taxonomy" id="2030798"/>
    <lineage>
        <taxon>Bacteria</taxon>
        <taxon>Pseudomonadati</taxon>
        <taxon>Pseudomonadota</taxon>
        <taxon>Alphaproteobacteria</taxon>
        <taxon>Rhodobacterales</taxon>
        <taxon>Paracoccaceae</taxon>
        <taxon>Acidimangrovimonas</taxon>
    </lineage>
</organism>
<dbReference type="PROSITE" id="PS51257">
    <property type="entry name" value="PROKAR_LIPOPROTEIN"/>
    <property type="match status" value="1"/>
</dbReference>
<gene>
    <name evidence="3" type="ORF">ACFOES_09450</name>
</gene>
<dbReference type="Proteomes" id="UP001595443">
    <property type="component" value="Unassembled WGS sequence"/>
</dbReference>
<dbReference type="SMART" id="SM00014">
    <property type="entry name" value="acidPPc"/>
    <property type="match status" value="1"/>
</dbReference>
<dbReference type="InterPro" id="IPR000326">
    <property type="entry name" value="PAP2/HPO"/>
</dbReference>
<keyword evidence="4" id="KW-1185">Reference proteome</keyword>
<keyword evidence="1" id="KW-0812">Transmembrane</keyword>
<accession>A0ABV7AG26</accession>
<dbReference type="EMBL" id="JBHRSK010000004">
    <property type="protein sequence ID" value="MFC2968319.1"/>
    <property type="molecule type" value="Genomic_DNA"/>
</dbReference>
<feature type="domain" description="Phosphatidic acid phosphatase type 2/haloperoxidase" evidence="2">
    <location>
        <begin position="80"/>
        <end position="193"/>
    </location>
</feature>
<dbReference type="RefSeq" id="WP_377832986.1">
    <property type="nucleotide sequence ID" value="NZ_JBHRSK010000004.1"/>
</dbReference>
<evidence type="ECO:0000313" key="4">
    <source>
        <dbReference type="Proteomes" id="UP001595443"/>
    </source>
</evidence>
<dbReference type="SUPFAM" id="SSF48317">
    <property type="entry name" value="Acid phosphatase/Vanadium-dependent haloperoxidase"/>
    <property type="match status" value="1"/>
</dbReference>
<sequence>MPQRRPLLLCLAVLAVIVACIAWIDRPLARFMGAFALGHALFNNAAVRLPVMSTLAVAGVLAGAAFLIAGRRLPKWVEAAMLAGIAALLALWLTHDLLKPFFGRIVPIDYLKSGRYAFRWFSSNSGNDSFPSGHAARAAAILTVLWVYFPRGRWLYAGAMAVLTVGLMMGRWHFLSDVLAGGLVGVALGGGTMALWRKARERWAVARG</sequence>
<keyword evidence="1" id="KW-1133">Transmembrane helix</keyword>
<feature type="transmembrane region" description="Helical" evidence="1">
    <location>
        <begin position="178"/>
        <end position="196"/>
    </location>
</feature>
<evidence type="ECO:0000259" key="2">
    <source>
        <dbReference type="SMART" id="SM00014"/>
    </source>
</evidence>
<dbReference type="InterPro" id="IPR036938">
    <property type="entry name" value="PAP2/HPO_sf"/>
</dbReference>
<evidence type="ECO:0000313" key="3">
    <source>
        <dbReference type="EMBL" id="MFC2968319.1"/>
    </source>
</evidence>
<feature type="transmembrane region" description="Helical" evidence="1">
    <location>
        <begin position="46"/>
        <end position="69"/>
    </location>
</feature>
<dbReference type="Pfam" id="PF01569">
    <property type="entry name" value="PAP2"/>
    <property type="match status" value="1"/>
</dbReference>
<keyword evidence="1" id="KW-0472">Membrane</keyword>
<feature type="transmembrane region" description="Helical" evidence="1">
    <location>
        <begin position="154"/>
        <end position="172"/>
    </location>
</feature>
<evidence type="ECO:0000256" key="1">
    <source>
        <dbReference type="SAM" id="Phobius"/>
    </source>
</evidence>
<feature type="transmembrane region" description="Helical" evidence="1">
    <location>
        <begin position="76"/>
        <end position="94"/>
    </location>
</feature>
<proteinExistence type="predicted"/>
<reference evidence="4" key="1">
    <citation type="journal article" date="2019" name="Int. J. Syst. Evol. Microbiol.">
        <title>The Global Catalogue of Microorganisms (GCM) 10K type strain sequencing project: providing services to taxonomists for standard genome sequencing and annotation.</title>
        <authorList>
            <consortium name="The Broad Institute Genomics Platform"/>
            <consortium name="The Broad Institute Genome Sequencing Center for Infectious Disease"/>
            <person name="Wu L."/>
            <person name="Ma J."/>
        </authorList>
    </citation>
    <scope>NUCLEOTIDE SEQUENCE [LARGE SCALE GENOMIC DNA]</scope>
    <source>
        <strain evidence="4">KCTC 62192</strain>
    </source>
</reference>